<evidence type="ECO:0000313" key="2">
    <source>
        <dbReference type="EMBL" id="MFD2055535.1"/>
    </source>
</evidence>
<dbReference type="RefSeq" id="WP_379021847.1">
    <property type="nucleotide sequence ID" value="NZ_JBHUGY010000031.1"/>
</dbReference>
<keyword evidence="3" id="KW-1185">Reference proteome</keyword>
<evidence type="ECO:0000256" key="1">
    <source>
        <dbReference type="SAM" id="MobiDB-lite"/>
    </source>
</evidence>
<gene>
    <name evidence="2" type="ORF">ACFSQT_21460</name>
</gene>
<name>A0ABW4WFZ7_9HYPH</name>
<sequence length="51" mass="5878">MRKSTKRGLGADLPKLRKGDEKARPKTGNKRLAEQIRKVLAKHYASKYRAR</sequence>
<organism evidence="2 3">
    <name type="scientific">Mesorhizobium calcicola</name>
    <dbReference type="NCBI Taxonomy" id="1300310"/>
    <lineage>
        <taxon>Bacteria</taxon>
        <taxon>Pseudomonadati</taxon>
        <taxon>Pseudomonadota</taxon>
        <taxon>Alphaproteobacteria</taxon>
        <taxon>Hyphomicrobiales</taxon>
        <taxon>Phyllobacteriaceae</taxon>
        <taxon>Mesorhizobium</taxon>
    </lineage>
</organism>
<protein>
    <submittedName>
        <fullName evidence="2">Uncharacterized protein</fullName>
    </submittedName>
</protein>
<dbReference type="Proteomes" id="UP001597349">
    <property type="component" value="Unassembled WGS sequence"/>
</dbReference>
<reference evidence="3" key="1">
    <citation type="journal article" date="2019" name="Int. J. Syst. Evol. Microbiol.">
        <title>The Global Catalogue of Microorganisms (GCM) 10K type strain sequencing project: providing services to taxonomists for standard genome sequencing and annotation.</title>
        <authorList>
            <consortium name="The Broad Institute Genomics Platform"/>
            <consortium name="The Broad Institute Genome Sequencing Center for Infectious Disease"/>
            <person name="Wu L."/>
            <person name="Ma J."/>
        </authorList>
    </citation>
    <scope>NUCLEOTIDE SEQUENCE [LARGE SCALE GENOMIC DNA]</scope>
    <source>
        <strain evidence="3">CGMCC 1.16226</strain>
    </source>
</reference>
<feature type="region of interest" description="Disordered" evidence="1">
    <location>
        <begin position="1"/>
        <end position="33"/>
    </location>
</feature>
<dbReference type="EMBL" id="JBHUGY010000031">
    <property type="protein sequence ID" value="MFD2055535.1"/>
    <property type="molecule type" value="Genomic_DNA"/>
</dbReference>
<evidence type="ECO:0000313" key="3">
    <source>
        <dbReference type="Proteomes" id="UP001597349"/>
    </source>
</evidence>
<feature type="compositionally biased region" description="Basic and acidic residues" evidence="1">
    <location>
        <begin position="14"/>
        <end position="24"/>
    </location>
</feature>
<proteinExistence type="predicted"/>
<accession>A0ABW4WFZ7</accession>
<comment type="caution">
    <text evidence="2">The sequence shown here is derived from an EMBL/GenBank/DDBJ whole genome shotgun (WGS) entry which is preliminary data.</text>
</comment>